<evidence type="ECO:0000313" key="3">
    <source>
        <dbReference type="EMBL" id="MXP29857.1"/>
    </source>
</evidence>
<protein>
    <recommendedName>
        <fullName evidence="5">DUF2946 domain-containing protein</fullName>
    </recommendedName>
</protein>
<sequence>MAFRRAPALIVLWLVLLGFATIADAATCGPEAGFAEVVEVARAEVALEAPGDTHERSDSDGSPIQHGGCTHGHCHHGSTTTDGVGTGERLSAISVPVPLAQSYLHPVDREILSPPPKA</sequence>
<evidence type="ECO:0000256" key="2">
    <source>
        <dbReference type="SAM" id="SignalP"/>
    </source>
</evidence>
<proteinExistence type="predicted"/>
<dbReference type="EMBL" id="WTYA01000012">
    <property type="protein sequence ID" value="MXP29857.1"/>
    <property type="molecule type" value="Genomic_DNA"/>
</dbReference>
<evidence type="ECO:0008006" key="5">
    <source>
        <dbReference type="Google" id="ProtNLM"/>
    </source>
</evidence>
<keyword evidence="2" id="KW-0732">Signal</keyword>
<evidence type="ECO:0000256" key="1">
    <source>
        <dbReference type="SAM" id="MobiDB-lite"/>
    </source>
</evidence>
<name>A0A845AKB3_9SPHN</name>
<organism evidence="3 4">
    <name type="scientific">Qipengyuania algicida</name>
    <dbReference type="NCBI Taxonomy" id="1836209"/>
    <lineage>
        <taxon>Bacteria</taxon>
        <taxon>Pseudomonadati</taxon>
        <taxon>Pseudomonadota</taxon>
        <taxon>Alphaproteobacteria</taxon>
        <taxon>Sphingomonadales</taxon>
        <taxon>Erythrobacteraceae</taxon>
        <taxon>Qipengyuania</taxon>
    </lineage>
</organism>
<dbReference type="AlphaFoldDB" id="A0A845AKB3"/>
<feature type="chain" id="PRO_5032879896" description="DUF2946 domain-containing protein" evidence="2">
    <location>
        <begin position="26"/>
        <end position="118"/>
    </location>
</feature>
<comment type="caution">
    <text evidence="3">The sequence shown here is derived from an EMBL/GenBank/DDBJ whole genome shotgun (WGS) entry which is preliminary data.</text>
</comment>
<feature type="region of interest" description="Disordered" evidence="1">
    <location>
        <begin position="48"/>
        <end position="88"/>
    </location>
</feature>
<dbReference type="RefSeq" id="WP_160754157.1">
    <property type="nucleotide sequence ID" value="NZ_WTYA01000012.1"/>
</dbReference>
<accession>A0A845AKB3</accession>
<dbReference type="Proteomes" id="UP000439780">
    <property type="component" value="Unassembled WGS sequence"/>
</dbReference>
<feature type="signal peptide" evidence="2">
    <location>
        <begin position="1"/>
        <end position="25"/>
    </location>
</feature>
<evidence type="ECO:0000313" key="4">
    <source>
        <dbReference type="Proteomes" id="UP000439780"/>
    </source>
</evidence>
<gene>
    <name evidence="3" type="ORF">GRI58_13665</name>
</gene>
<reference evidence="3 4" key="1">
    <citation type="submission" date="2019-12" db="EMBL/GenBank/DDBJ databases">
        <title>Genomic-based taxomic classification of the family Erythrobacteraceae.</title>
        <authorList>
            <person name="Xu L."/>
        </authorList>
    </citation>
    <scope>NUCLEOTIDE SEQUENCE [LARGE SCALE GENOMIC DNA]</scope>
    <source>
        <strain evidence="3 4">KEMB 9005-328</strain>
    </source>
</reference>
<keyword evidence="4" id="KW-1185">Reference proteome</keyword>